<dbReference type="PANTHER" id="PTHR43215:SF14">
    <property type="entry name" value="RADIAL SPOKE HEAD 1 HOMOLOG"/>
    <property type="match status" value="1"/>
</dbReference>
<dbReference type="Gene3D" id="2.20.110.10">
    <property type="entry name" value="Histone H3 K4-specific methyltransferase SET7/9 N-terminal domain"/>
    <property type="match status" value="3"/>
</dbReference>
<comment type="caution">
    <text evidence="3">The sequence shown here is derived from an EMBL/GenBank/DDBJ whole genome shotgun (WGS) entry which is preliminary data.</text>
</comment>
<dbReference type="AlphaFoldDB" id="A0A318JUX7"/>
<organism evidence="3 4">
    <name type="scientific">Aquitalea magnusonii</name>
    <dbReference type="NCBI Taxonomy" id="332411"/>
    <lineage>
        <taxon>Bacteria</taxon>
        <taxon>Pseudomonadati</taxon>
        <taxon>Pseudomonadota</taxon>
        <taxon>Betaproteobacteria</taxon>
        <taxon>Neisseriales</taxon>
        <taxon>Chromobacteriaceae</taxon>
        <taxon>Aquitalea</taxon>
    </lineage>
</organism>
<keyword evidence="1" id="KW-0677">Repeat</keyword>
<dbReference type="Pfam" id="PF02493">
    <property type="entry name" value="MORN"/>
    <property type="match status" value="5"/>
</dbReference>
<dbReference type="SMART" id="SM00698">
    <property type="entry name" value="MORN"/>
    <property type="match status" value="5"/>
</dbReference>
<evidence type="ECO:0000313" key="4">
    <source>
        <dbReference type="Proteomes" id="UP000248395"/>
    </source>
</evidence>
<evidence type="ECO:0008006" key="5">
    <source>
        <dbReference type="Google" id="ProtNLM"/>
    </source>
</evidence>
<evidence type="ECO:0000256" key="2">
    <source>
        <dbReference type="SAM" id="SignalP"/>
    </source>
</evidence>
<dbReference type="PANTHER" id="PTHR43215">
    <property type="entry name" value="RADIAL SPOKE HEAD 1 HOMOLOG"/>
    <property type="match status" value="1"/>
</dbReference>
<dbReference type="Proteomes" id="UP000248395">
    <property type="component" value="Unassembled WGS sequence"/>
</dbReference>
<gene>
    <name evidence="3" type="ORF">DFR38_1064</name>
</gene>
<accession>A0A318JUX7</accession>
<evidence type="ECO:0000256" key="1">
    <source>
        <dbReference type="ARBA" id="ARBA00022737"/>
    </source>
</evidence>
<feature type="signal peptide" evidence="2">
    <location>
        <begin position="1"/>
        <end position="19"/>
    </location>
</feature>
<name>A0A318JUX7_9NEIS</name>
<proteinExistence type="predicted"/>
<protein>
    <recommendedName>
        <fullName evidence="5">MORN repeat protein</fullName>
    </recommendedName>
</protein>
<reference evidence="3 4" key="1">
    <citation type="submission" date="2018-05" db="EMBL/GenBank/DDBJ databases">
        <title>Genomic Encyclopedia of Type Strains, Phase IV (KMG-IV): sequencing the most valuable type-strain genomes for metagenomic binning, comparative biology and taxonomic classification.</title>
        <authorList>
            <person name="Goeker M."/>
        </authorList>
    </citation>
    <scope>NUCLEOTIDE SEQUENCE [LARGE SCALE GENOMIC DNA]</scope>
    <source>
        <strain evidence="3 4">DSM 25134</strain>
    </source>
</reference>
<feature type="chain" id="PRO_5016349731" description="MORN repeat protein" evidence="2">
    <location>
        <begin position="20"/>
        <end position="577"/>
    </location>
</feature>
<keyword evidence="2" id="KW-0732">Signal</keyword>
<dbReference type="SUPFAM" id="SSF82185">
    <property type="entry name" value="Histone H3 K4-specific methyltransferase SET7/9 N-terminal domain"/>
    <property type="match status" value="2"/>
</dbReference>
<dbReference type="EMBL" id="QJKC01000006">
    <property type="protein sequence ID" value="PXX48634.1"/>
    <property type="molecule type" value="Genomic_DNA"/>
</dbReference>
<sequence>MSRIRLAFFGLIFSTSLHAEAVSVSDMDNKTAAADDQAQQCVLLLQNIHTGVDRAQGMVVAKRWKESQELYSTSADALPRFVQQCPAFTDQAHVLETQVKAELLQVKEAINRQHTCDEAIDHGFDLDLQTSAARRENKDPRFLDKLLVSAENSWQTAVENCTGSYHESAVSSLRAAQQARKENAELLADSPACENAYKNAVAIGDLARQAKKDRRHEESIMLYNKLHMAWNRVADNCSGPRNQMAKKEIESSSLEASNAQYCAPQWADAAEATKLLNQAKMSSAVYAERELLMNKAEVLWREAVDLCKGEPQKQAKLNADSIAKERATPLPITAITELGKHRPLPPAPAVQVTEITAPTAAPTLPVPDNKASLSAPAKVSAKIVEMPAPQTVSIPEKVNAPVVTDNTPLTVVDNVKFQGDFHSDGGKVTGSGVIEFPDGDIYRGRIIQGMRSGKGRLEWKNGQIYDGDWVDDHATGVGAILFRNGNRYQGDVVDGAPQGQGQLDLSSGDRYVGHFDRGVFNGQGTYTWKSGSFYTGAWKDGKKNGFGKTILPNGFGFEGEYLDDTETANVKRIKPKS</sequence>
<keyword evidence="4" id="KW-1185">Reference proteome</keyword>
<evidence type="ECO:0000313" key="3">
    <source>
        <dbReference type="EMBL" id="PXX48634.1"/>
    </source>
</evidence>
<dbReference type="RefSeq" id="WP_059284808.1">
    <property type="nucleotide sequence ID" value="NZ_LNQU01000008.1"/>
</dbReference>
<dbReference type="OrthoDB" id="8613496at2"/>
<dbReference type="InterPro" id="IPR003409">
    <property type="entry name" value="MORN"/>
</dbReference>